<name>A0A9D1J7N0_9BACT</name>
<gene>
    <name evidence="3" type="ORF">IAC95_01450</name>
</gene>
<evidence type="ECO:0000313" key="3">
    <source>
        <dbReference type="EMBL" id="HIR65540.1"/>
    </source>
</evidence>
<dbReference type="Proteomes" id="UP000824200">
    <property type="component" value="Unassembled WGS sequence"/>
</dbReference>
<sequence>MLDFESIGKVIHELRTKHGYSQDSLAELLGVSHQAVSRWELGMAVPTVDNLVELCDLFEVSFEQLLCLDKKAQFDPKDIFKGHSRMFVLKQIINGQFDFDVAANFNIFLPQERLMLLRAVKEGKLSVNKFVLNDKLTNEERRLLRGAK</sequence>
<reference evidence="3" key="1">
    <citation type="submission" date="2020-10" db="EMBL/GenBank/DDBJ databases">
        <authorList>
            <person name="Gilroy R."/>
        </authorList>
    </citation>
    <scope>NUCLEOTIDE SEQUENCE</scope>
    <source>
        <strain evidence="3">CHK121-14286</strain>
    </source>
</reference>
<dbReference type="InterPro" id="IPR001387">
    <property type="entry name" value="Cro/C1-type_HTH"/>
</dbReference>
<dbReference type="CDD" id="cd00093">
    <property type="entry name" value="HTH_XRE"/>
    <property type="match status" value="1"/>
</dbReference>
<accession>A0A9D1J7N0</accession>
<evidence type="ECO:0000313" key="4">
    <source>
        <dbReference type="Proteomes" id="UP000824200"/>
    </source>
</evidence>
<reference evidence="3" key="2">
    <citation type="journal article" date="2021" name="PeerJ">
        <title>Extensive microbial diversity within the chicken gut microbiome revealed by metagenomics and culture.</title>
        <authorList>
            <person name="Gilroy R."/>
            <person name="Ravi A."/>
            <person name="Getino M."/>
            <person name="Pursley I."/>
            <person name="Horton D.L."/>
            <person name="Alikhan N.F."/>
            <person name="Baker D."/>
            <person name="Gharbi K."/>
            <person name="Hall N."/>
            <person name="Watson M."/>
            <person name="Adriaenssens E.M."/>
            <person name="Foster-Nyarko E."/>
            <person name="Jarju S."/>
            <person name="Secka A."/>
            <person name="Antonio M."/>
            <person name="Oren A."/>
            <person name="Chaudhuri R.R."/>
            <person name="La Ragione R."/>
            <person name="Hildebrand F."/>
            <person name="Pallen M.J."/>
        </authorList>
    </citation>
    <scope>NUCLEOTIDE SEQUENCE</scope>
    <source>
        <strain evidence="3">CHK121-14286</strain>
    </source>
</reference>
<dbReference type="Pfam" id="PF01381">
    <property type="entry name" value="HTH_3"/>
    <property type="match status" value="1"/>
</dbReference>
<dbReference type="AlphaFoldDB" id="A0A9D1J7N0"/>
<proteinExistence type="predicted"/>
<dbReference type="GO" id="GO:0003677">
    <property type="term" value="F:DNA binding"/>
    <property type="evidence" value="ECO:0007669"/>
    <property type="project" value="UniProtKB-KW"/>
</dbReference>
<evidence type="ECO:0000259" key="2">
    <source>
        <dbReference type="PROSITE" id="PS50943"/>
    </source>
</evidence>
<evidence type="ECO:0000256" key="1">
    <source>
        <dbReference type="ARBA" id="ARBA00023125"/>
    </source>
</evidence>
<dbReference type="EMBL" id="DVHL01000013">
    <property type="protein sequence ID" value="HIR65540.1"/>
    <property type="molecule type" value="Genomic_DNA"/>
</dbReference>
<organism evidence="3 4">
    <name type="scientific">Candidatus Fimimonas gallinarum</name>
    <dbReference type="NCBI Taxonomy" id="2840821"/>
    <lineage>
        <taxon>Bacteria</taxon>
        <taxon>Pseudomonadati</taxon>
        <taxon>Myxococcota</taxon>
        <taxon>Myxococcia</taxon>
        <taxon>Myxococcales</taxon>
        <taxon>Cystobacterineae</taxon>
        <taxon>Myxococcaceae</taxon>
        <taxon>Myxococcaceae incertae sedis</taxon>
        <taxon>Candidatus Fimimonas</taxon>
    </lineage>
</organism>
<protein>
    <submittedName>
        <fullName evidence="3">Helix-turn-helix transcriptional regulator</fullName>
    </submittedName>
</protein>
<dbReference type="Gene3D" id="1.10.260.40">
    <property type="entry name" value="lambda repressor-like DNA-binding domains"/>
    <property type="match status" value="1"/>
</dbReference>
<dbReference type="PANTHER" id="PTHR46558">
    <property type="entry name" value="TRACRIPTIONAL REGULATORY PROTEIN-RELATED-RELATED"/>
    <property type="match status" value="1"/>
</dbReference>
<keyword evidence="1" id="KW-0238">DNA-binding</keyword>
<dbReference type="PROSITE" id="PS50943">
    <property type="entry name" value="HTH_CROC1"/>
    <property type="match status" value="1"/>
</dbReference>
<dbReference type="InterPro" id="IPR010982">
    <property type="entry name" value="Lambda_DNA-bd_dom_sf"/>
</dbReference>
<dbReference type="SUPFAM" id="SSF47413">
    <property type="entry name" value="lambda repressor-like DNA-binding domains"/>
    <property type="match status" value="1"/>
</dbReference>
<feature type="domain" description="HTH cro/C1-type" evidence="2">
    <location>
        <begin position="11"/>
        <end position="65"/>
    </location>
</feature>
<dbReference type="PANTHER" id="PTHR46558:SF4">
    <property type="entry name" value="DNA-BIDING PHAGE PROTEIN"/>
    <property type="match status" value="1"/>
</dbReference>
<dbReference type="SMART" id="SM00530">
    <property type="entry name" value="HTH_XRE"/>
    <property type="match status" value="1"/>
</dbReference>
<comment type="caution">
    <text evidence="3">The sequence shown here is derived from an EMBL/GenBank/DDBJ whole genome shotgun (WGS) entry which is preliminary data.</text>
</comment>